<feature type="compositionally biased region" description="Basic and acidic residues" evidence="2">
    <location>
        <begin position="650"/>
        <end position="663"/>
    </location>
</feature>
<feature type="compositionally biased region" description="Polar residues" evidence="2">
    <location>
        <begin position="1"/>
        <end position="16"/>
    </location>
</feature>
<sequence length="981" mass="110191">MAPIQNPTGSSTNQSAADFEPDEQWKSQLKVDIESNLRSMVDEAKQNLHDTLKKAPVSIVERKRLTEEHLTTMKNICNLAEGQFRISLERERQVRRWAAGQVLDQEWSDTMRKEQQAILDNIERNHKDKATHSSQPIADPSISRSNRPPERVWTEHEHEAGYFPRLSSREFEEDHVPPPRNTGKARAGSVSSAVGSYKLPSTLDTTDGGFERPKPSPTIDELDDIPRSAHSATDVQDSIRCGSPCHKASISTGQPPEIWRPSITPEQDAQMSRTFSIARRGSTASATSSYWAPSVLNIPFSYEPHDSAMERERERISAMKQEWSSMDRMRQRERTMSYTYAEARASVTATPQWLDERYAPPSSSVAPIISSAIPHTRPVESSSSTAPIAYTRPAHSQSSTAPIRYTRSSDSSRPHAPPPSASRPIVTNKSFTFDGGDFQASPSSKSWTGPSRSPQAPEEIPQNWWSSNLCAGPSSQDMRYGYNVGETGYYAARPVHTHHEVSEGEHDVDLDDTEGEYDEVSEGEYDEVSEGEYDMDLDDAESQEYDERQMPQREASVSLRSKGVAQPEQESRREKNARREAKLKEELTSDDKQKDGFRKHKDKKKQEKFEWESWNCNPPGTSRPTPPPQMATSQSQSSSSSTGPWPITNRSDHSMPEPSRPTDRSSFGSTSTSRISAAWTSSTRPNLTASSYPPSTPKPPTLSAQQNAKTILGPPPTFFSEAEFHRRQAEQAQQREEQFRREQTKLEQERLSKAVKVKQVKQDASAIELFERHRGQWDKLQMSRMLIWDNFPWPVFKRSSGPDDITTPGIIAYMLSSLHPIDKSPRHRVKENIKRWHHDRFEIWLLPKVKESDRDSVREAASTVARTLYHLLRSGTQDPDVSTASSRIIVLEAPILLAQQNTNVSSHLTYTPIPTTQISTSPSPEATAIVEEASQELPDSVSDSLEDLTNELQGKSSFPAASGGFGDIWKCILVKANENVD</sequence>
<keyword evidence="4" id="KW-1185">Reference proteome</keyword>
<feature type="coiled-coil region" evidence="1">
    <location>
        <begin position="722"/>
        <end position="749"/>
    </location>
</feature>
<keyword evidence="1" id="KW-0175">Coiled coil</keyword>
<feature type="compositionally biased region" description="Polar residues" evidence="2">
    <location>
        <begin position="132"/>
        <end position="146"/>
    </location>
</feature>
<protein>
    <submittedName>
        <fullName evidence="3">Uncharacterized protein</fullName>
    </submittedName>
</protein>
<comment type="caution">
    <text evidence="3">The sequence shown here is derived from an EMBL/GenBank/DDBJ whole genome shotgun (WGS) entry which is preliminary data.</text>
</comment>
<feature type="compositionally biased region" description="Acidic residues" evidence="2">
    <location>
        <begin position="508"/>
        <end position="544"/>
    </location>
</feature>
<dbReference type="RefSeq" id="XP_041190317.1">
    <property type="nucleotide sequence ID" value="XM_041343346.1"/>
</dbReference>
<name>A0A9P7E5N0_9AGAM</name>
<dbReference type="AlphaFoldDB" id="A0A9P7E5N0"/>
<organism evidence="3 4">
    <name type="scientific">Suillus subaureus</name>
    <dbReference type="NCBI Taxonomy" id="48587"/>
    <lineage>
        <taxon>Eukaryota</taxon>
        <taxon>Fungi</taxon>
        <taxon>Dikarya</taxon>
        <taxon>Basidiomycota</taxon>
        <taxon>Agaricomycotina</taxon>
        <taxon>Agaricomycetes</taxon>
        <taxon>Agaricomycetidae</taxon>
        <taxon>Boletales</taxon>
        <taxon>Suillineae</taxon>
        <taxon>Suillaceae</taxon>
        <taxon>Suillus</taxon>
    </lineage>
</organism>
<feature type="compositionally biased region" description="Low complexity" evidence="2">
    <location>
        <begin position="630"/>
        <end position="646"/>
    </location>
</feature>
<evidence type="ECO:0000256" key="1">
    <source>
        <dbReference type="SAM" id="Coils"/>
    </source>
</evidence>
<accession>A0A9P7E5N0</accession>
<feature type="compositionally biased region" description="Low complexity" evidence="2">
    <location>
        <begin position="187"/>
        <end position="196"/>
    </location>
</feature>
<gene>
    <name evidence="3" type="ORF">BJ212DRAFT_499284</name>
</gene>
<feature type="compositionally biased region" description="Basic and acidic residues" evidence="2">
    <location>
        <begin position="167"/>
        <end position="177"/>
    </location>
</feature>
<proteinExistence type="predicted"/>
<dbReference type="EMBL" id="JABBWG010000028">
    <property type="protein sequence ID" value="KAG1811896.1"/>
    <property type="molecule type" value="Genomic_DNA"/>
</dbReference>
<feature type="region of interest" description="Disordered" evidence="2">
    <location>
        <begin position="375"/>
        <end position="468"/>
    </location>
</feature>
<dbReference type="Proteomes" id="UP000807769">
    <property type="component" value="Unassembled WGS sequence"/>
</dbReference>
<dbReference type="GeneID" id="64637362"/>
<feature type="region of interest" description="Disordered" evidence="2">
    <location>
        <begin position="164"/>
        <end position="240"/>
    </location>
</feature>
<feature type="compositionally biased region" description="Basic and acidic residues" evidence="2">
    <location>
        <begin position="569"/>
        <end position="596"/>
    </location>
</feature>
<evidence type="ECO:0000256" key="2">
    <source>
        <dbReference type="SAM" id="MobiDB-lite"/>
    </source>
</evidence>
<dbReference type="OrthoDB" id="2723779at2759"/>
<reference evidence="3" key="1">
    <citation type="journal article" date="2020" name="New Phytol.">
        <title>Comparative genomics reveals dynamic genome evolution in host specialist ectomycorrhizal fungi.</title>
        <authorList>
            <person name="Lofgren L.A."/>
            <person name="Nguyen N.H."/>
            <person name="Vilgalys R."/>
            <person name="Ruytinx J."/>
            <person name="Liao H.L."/>
            <person name="Branco S."/>
            <person name="Kuo A."/>
            <person name="LaButti K."/>
            <person name="Lipzen A."/>
            <person name="Andreopoulos W."/>
            <person name="Pangilinan J."/>
            <person name="Riley R."/>
            <person name="Hundley H."/>
            <person name="Na H."/>
            <person name="Barry K."/>
            <person name="Grigoriev I.V."/>
            <person name="Stajich J.E."/>
            <person name="Kennedy P.G."/>
        </authorList>
    </citation>
    <scope>NUCLEOTIDE SEQUENCE</scope>
    <source>
        <strain evidence="3">MN1</strain>
    </source>
</reference>
<feature type="compositionally biased region" description="Polar residues" evidence="2">
    <location>
        <begin position="440"/>
        <end position="454"/>
    </location>
</feature>
<evidence type="ECO:0000313" key="4">
    <source>
        <dbReference type="Proteomes" id="UP000807769"/>
    </source>
</evidence>
<feature type="region of interest" description="Disordered" evidence="2">
    <location>
        <begin position="500"/>
        <end position="717"/>
    </location>
</feature>
<evidence type="ECO:0000313" key="3">
    <source>
        <dbReference type="EMBL" id="KAG1811896.1"/>
    </source>
</evidence>
<feature type="region of interest" description="Disordered" evidence="2">
    <location>
        <begin position="126"/>
        <end position="152"/>
    </location>
</feature>
<feature type="compositionally biased region" description="Low complexity" evidence="2">
    <location>
        <begin position="664"/>
        <end position="676"/>
    </location>
</feature>
<feature type="compositionally biased region" description="Polar residues" evidence="2">
    <location>
        <begin position="678"/>
        <end position="687"/>
    </location>
</feature>
<feature type="region of interest" description="Disordered" evidence="2">
    <location>
        <begin position="1"/>
        <end position="24"/>
    </location>
</feature>